<accession>A0AAD9H6A7</accession>
<comment type="caution">
    <text evidence="1">The sequence shown here is derived from an EMBL/GenBank/DDBJ whole genome shotgun (WGS) entry which is preliminary data.</text>
</comment>
<sequence length="85" mass="9391">MKVQLIRGLTNNCPDTPEAVLAPNRLCFFSMPITTCGHYNARFYFTNQVVGCYLISSRCGNAGLQQPLRPRVVGVADPTRQMVDG</sequence>
<feature type="non-terminal residue" evidence="1">
    <location>
        <position position="85"/>
    </location>
</feature>
<name>A0AAD9H6A7_9PEZI</name>
<dbReference type="EMBL" id="MU843046">
    <property type="protein sequence ID" value="KAK2022374.1"/>
    <property type="molecule type" value="Genomic_DNA"/>
</dbReference>
<evidence type="ECO:0000313" key="2">
    <source>
        <dbReference type="Proteomes" id="UP001232148"/>
    </source>
</evidence>
<evidence type="ECO:0000313" key="1">
    <source>
        <dbReference type="EMBL" id="KAK2022374.1"/>
    </source>
</evidence>
<gene>
    <name evidence="1" type="ORF">LX32DRAFT_645573</name>
</gene>
<keyword evidence="2" id="KW-1185">Reference proteome</keyword>
<protein>
    <submittedName>
        <fullName evidence="1">Uncharacterized protein</fullName>
    </submittedName>
</protein>
<dbReference type="Proteomes" id="UP001232148">
    <property type="component" value="Unassembled WGS sequence"/>
</dbReference>
<reference evidence="1" key="1">
    <citation type="submission" date="2021-06" db="EMBL/GenBank/DDBJ databases">
        <title>Comparative genomics, transcriptomics and evolutionary studies reveal genomic signatures of adaptation to plant cell wall in hemibiotrophic fungi.</title>
        <authorList>
            <consortium name="DOE Joint Genome Institute"/>
            <person name="Baroncelli R."/>
            <person name="Diaz J.F."/>
            <person name="Benocci T."/>
            <person name="Peng M."/>
            <person name="Battaglia E."/>
            <person name="Haridas S."/>
            <person name="Andreopoulos W."/>
            <person name="Labutti K."/>
            <person name="Pangilinan J."/>
            <person name="Floch G.L."/>
            <person name="Makela M.R."/>
            <person name="Henrissat B."/>
            <person name="Grigoriev I.V."/>
            <person name="Crouch J.A."/>
            <person name="De Vries R.P."/>
            <person name="Sukno S.A."/>
            <person name="Thon M.R."/>
        </authorList>
    </citation>
    <scope>NUCLEOTIDE SEQUENCE</scope>
    <source>
        <strain evidence="1">MAFF235873</strain>
    </source>
</reference>
<dbReference type="AlphaFoldDB" id="A0AAD9H6A7"/>
<organism evidence="1 2">
    <name type="scientific">Colletotrichum zoysiae</name>
    <dbReference type="NCBI Taxonomy" id="1216348"/>
    <lineage>
        <taxon>Eukaryota</taxon>
        <taxon>Fungi</taxon>
        <taxon>Dikarya</taxon>
        <taxon>Ascomycota</taxon>
        <taxon>Pezizomycotina</taxon>
        <taxon>Sordariomycetes</taxon>
        <taxon>Hypocreomycetidae</taxon>
        <taxon>Glomerellales</taxon>
        <taxon>Glomerellaceae</taxon>
        <taxon>Colletotrichum</taxon>
        <taxon>Colletotrichum graminicola species complex</taxon>
    </lineage>
</organism>
<proteinExistence type="predicted"/>